<dbReference type="NCBIfam" id="TIGR00691">
    <property type="entry name" value="spoT_relA"/>
    <property type="match status" value="1"/>
</dbReference>
<dbReference type="CDD" id="cd01668">
    <property type="entry name" value="TGS_RSH"/>
    <property type="match status" value="1"/>
</dbReference>
<comment type="similarity">
    <text evidence="2">Belongs to the relA/spoT family.</text>
</comment>
<feature type="domain" description="TGS" evidence="4">
    <location>
        <begin position="393"/>
        <end position="454"/>
    </location>
</feature>
<reference evidence="5 6" key="1">
    <citation type="journal article" date="2016" name="Nat. Commun.">
        <title>Thousands of microbial genomes shed light on interconnected biogeochemical processes in an aquifer system.</title>
        <authorList>
            <person name="Anantharaman K."/>
            <person name="Brown C.T."/>
            <person name="Hug L.A."/>
            <person name="Sharon I."/>
            <person name="Castelle C.J."/>
            <person name="Probst A.J."/>
            <person name="Thomas B.C."/>
            <person name="Singh A."/>
            <person name="Wilkins M.J."/>
            <person name="Karaoz U."/>
            <person name="Brodie E.L."/>
            <person name="Williams K.H."/>
            <person name="Hubbard S.S."/>
            <person name="Banfield J.F."/>
        </authorList>
    </citation>
    <scope>NUCLEOTIDE SEQUENCE [LARGE SCALE GENOMIC DNA]</scope>
</reference>
<dbReference type="InterPro" id="IPR043519">
    <property type="entry name" value="NT_sf"/>
</dbReference>
<dbReference type="Pfam" id="PF04607">
    <property type="entry name" value="RelA_SpoT"/>
    <property type="match status" value="1"/>
</dbReference>
<evidence type="ECO:0000259" key="3">
    <source>
        <dbReference type="PROSITE" id="PS51831"/>
    </source>
</evidence>
<dbReference type="InterPro" id="IPR012675">
    <property type="entry name" value="Beta-grasp_dom_sf"/>
</dbReference>
<dbReference type="STRING" id="1802730.A2591_00530"/>
<dbReference type="InterPro" id="IPR003607">
    <property type="entry name" value="HD/PDEase_dom"/>
</dbReference>
<dbReference type="Pfam" id="PF02824">
    <property type="entry name" value="TGS"/>
    <property type="match status" value="1"/>
</dbReference>
<dbReference type="SMART" id="SM00471">
    <property type="entry name" value="HDc"/>
    <property type="match status" value="1"/>
</dbReference>
<name>A0A1G2SLA1_9BACT</name>
<dbReference type="InterPro" id="IPR006674">
    <property type="entry name" value="HD_domain"/>
</dbReference>
<dbReference type="InterPro" id="IPR012676">
    <property type="entry name" value="TGS-like"/>
</dbReference>
<dbReference type="SUPFAM" id="SSF81301">
    <property type="entry name" value="Nucleotidyltransferase"/>
    <property type="match status" value="1"/>
</dbReference>
<dbReference type="AlphaFoldDB" id="A0A1G2SLA1"/>
<evidence type="ECO:0000313" key="6">
    <source>
        <dbReference type="Proteomes" id="UP000178168"/>
    </source>
</evidence>
<evidence type="ECO:0000313" key="5">
    <source>
        <dbReference type="EMBL" id="OHA85817.1"/>
    </source>
</evidence>
<evidence type="ECO:0000256" key="2">
    <source>
        <dbReference type="RuleBase" id="RU003847"/>
    </source>
</evidence>
<evidence type="ECO:0000256" key="1">
    <source>
        <dbReference type="ARBA" id="ARBA00025704"/>
    </source>
</evidence>
<gene>
    <name evidence="5" type="ORF">A2591_00530</name>
</gene>
<protein>
    <recommendedName>
        <fullName evidence="7">TGS domain-containing protein</fullName>
    </recommendedName>
</protein>
<dbReference type="EMBL" id="MHUZ01000015">
    <property type="protein sequence ID" value="OHA85817.1"/>
    <property type="molecule type" value="Genomic_DNA"/>
</dbReference>
<dbReference type="InterPro" id="IPR004811">
    <property type="entry name" value="RelA/Spo_fam"/>
</dbReference>
<dbReference type="Pfam" id="PF13328">
    <property type="entry name" value="HD_4"/>
    <property type="match status" value="1"/>
</dbReference>
<dbReference type="FunFam" id="3.10.20.30:FF:000002">
    <property type="entry name" value="GTP pyrophosphokinase (RelA/SpoT)"/>
    <property type="match status" value="1"/>
</dbReference>
<dbReference type="FunFam" id="1.10.3210.10:FF:000001">
    <property type="entry name" value="GTP pyrophosphokinase RelA"/>
    <property type="match status" value="1"/>
</dbReference>
<evidence type="ECO:0000259" key="4">
    <source>
        <dbReference type="PROSITE" id="PS51880"/>
    </source>
</evidence>
<accession>A0A1G2SLA1</accession>
<dbReference type="Gene3D" id="1.10.3210.10">
    <property type="entry name" value="Hypothetical protein af1432"/>
    <property type="match status" value="1"/>
</dbReference>
<dbReference type="InterPro" id="IPR007685">
    <property type="entry name" value="RelA_SpoT"/>
</dbReference>
<comment type="function">
    <text evidence="2">In eubacteria ppGpp (guanosine 3'-diphosphate 5'-diphosphate) is a mediator of the stringent response that coordinates a variety of cellular activities in response to changes in nutritional abundance.</text>
</comment>
<dbReference type="GO" id="GO:0015969">
    <property type="term" value="P:guanosine tetraphosphate metabolic process"/>
    <property type="evidence" value="ECO:0007669"/>
    <property type="project" value="InterPro"/>
</dbReference>
<proteinExistence type="inferred from homology"/>
<evidence type="ECO:0008006" key="7">
    <source>
        <dbReference type="Google" id="ProtNLM"/>
    </source>
</evidence>
<dbReference type="Proteomes" id="UP000178168">
    <property type="component" value="Unassembled WGS sequence"/>
</dbReference>
<dbReference type="SUPFAM" id="SSF81271">
    <property type="entry name" value="TGS-like"/>
    <property type="match status" value="1"/>
</dbReference>
<sequence length="485" mass="55325">MTEVKGIFDAMRTPPDAAARALITKAHAFSERAHEGQKRFTGDPYFVHTFETGKNLALFGMDAQTISAGLLHDVLEDAGVTEQDLEREFGKNITFLVTGVTKLGKLKYRGLERHVESMRKLFIATAEDPRVLLIKLADRLHNVKTLGGHTKPEKQQRIALETIEIFAPLANRLGMGRLKGELEDYAFPYAYPDEYKKVREILKEHGKVTEKHVEKVQRSIQKELAKEGFVHFTVDRRVKYLYSLYKKLLRHEMDIEKIYDIVALRIIVPNVADCYRVLGIVHSIWRPLPGRVKDYIALPKTNGYQSLHTTIFTGDGGIAEIQIRTEEMHQAAEYGIASHLAYKEGLFSFLKRARTKQHKSLGWLNDILELQKHMAEGEGDQYLENLKMDFFKDRVFVFTPKGDVIDLPEDSTPIDFAYAIHSDIGNHIGGTKVNSKMVAIDTKLKNGDIVEIQIRKDAHPSNKWVEHAKTTMARRHIKSAIQKKK</sequence>
<dbReference type="FunFam" id="3.30.460.10:FF:000001">
    <property type="entry name" value="GTP pyrophosphokinase RelA"/>
    <property type="match status" value="1"/>
</dbReference>
<dbReference type="PROSITE" id="PS51880">
    <property type="entry name" value="TGS"/>
    <property type="match status" value="1"/>
</dbReference>
<feature type="domain" description="HD" evidence="3">
    <location>
        <begin position="45"/>
        <end position="143"/>
    </location>
</feature>
<comment type="caution">
    <text evidence="5">The sequence shown here is derived from an EMBL/GenBank/DDBJ whole genome shotgun (WGS) entry which is preliminary data.</text>
</comment>
<dbReference type="PROSITE" id="PS51831">
    <property type="entry name" value="HD"/>
    <property type="match status" value="1"/>
</dbReference>
<dbReference type="GO" id="GO:0005886">
    <property type="term" value="C:plasma membrane"/>
    <property type="evidence" value="ECO:0007669"/>
    <property type="project" value="TreeGrafter"/>
</dbReference>
<dbReference type="SUPFAM" id="SSF109604">
    <property type="entry name" value="HD-domain/PDEase-like"/>
    <property type="match status" value="1"/>
</dbReference>
<dbReference type="Gene3D" id="3.30.460.10">
    <property type="entry name" value="Beta Polymerase, domain 2"/>
    <property type="match status" value="1"/>
</dbReference>
<dbReference type="CDD" id="cd05399">
    <property type="entry name" value="NT_Rel-Spo_like"/>
    <property type="match status" value="1"/>
</dbReference>
<organism evidence="5 6">
    <name type="scientific">Candidatus Yonathbacteria bacterium RIFOXYD1_FULL_52_36</name>
    <dbReference type="NCBI Taxonomy" id="1802730"/>
    <lineage>
        <taxon>Bacteria</taxon>
        <taxon>Candidatus Yonathiibacteriota</taxon>
    </lineage>
</organism>
<comment type="pathway">
    <text evidence="1">Purine metabolism.</text>
</comment>
<dbReference type="PANTHER" id="PTHR21262:SF31">
    <property type="entry name" value="GTP PYROPHOSPHOKINASE"/>
    <property type="match status" value="1"/>
</dbReference>
<dbReference type="PANTHER" id="PTHR21262">
    <property type="entry name" value="GUANOSINE-3',5'-BIS DIPHOSPHATE 3'-PYROPHOSPHOHYDROLASE"/>
    <property type="match status" value="1"/>
</dbReference>
<dbReference type="Gene3D" id="3.10.20.30">
    <property type="match status" value="1"/>
</dbReference>
<dbReference type="InterPro" id="IPR004095">
    <property type="entry name" value="TGS"/>
</dbReference>
<dbReference type="SMART" id="SM00954">
    <property type="entry name" value="RelA_SpoT"/>
    <property type="match status" value="1"/>
</dbReference>
<dbReference type="InterPro" id="IPR033655">
    <property type="entry name" value="TGS_RelA/SpoT"/>
</dbReference>